<protein>
    <submittedName>
        <fullName evidence="2">Uncharacterized protein</fullName>
    </submittedName>
</protein>
<keyword evidence="3" id="KW-1185">Reference proteome</keyword>
<feature type="compositionally biased region" description="Basic and acidic residues" evidence="1">
    <location>
        <begin position="78"/>
        <end position="94"/>
    </location>
</feature>
<evidence type="ECO:0000313" key="2">
    <source>
        <dbReference type="EMBL" id="KAJ8866036.1"/>
    </source>
</evidence>
<proteinExistence type="predicted"/>
<dbReference type="Proteomes" id="UP001159363">
    <property type="component" value="Chromosome 16"/>
</dbReference>
<organism evidence="2 3">
    <name type="scientific">Dryococelus australis</name>
    <dbReference type="NCBI Taxonomy" id="614101"/>
    <lineage>
        <taxon>Eukaryota</taxon>
        <taxon>Metazoa</taxon>
        <taxon>Ecdysozoa</taxon>
        <taxon>Arthropoda</taxon>
        <taxon>Hexapoda</taxon>
        <taxon>Insecta</taxon>
        <taxon>Pterygota</taxon>
        <taxon>Neoptera</taxon>
        <taxon>Polyneoptera</taxon>
        <taxon>Phasmatodea</taxon>
        <taxon>Verophasmatodea</taxon>
        <taxon>Anareolatae</taxon>
        <taxon>Phasmatidae</taxon>
        <taxon>Eurycanthinae</taxon>
        <taxon>Dryococelus</taxon>
    </lineage>
</organism>
<accession>A0ABQ9G3G0</accession>
<gene>
    <name evidence="2" type="ORF">PR048_033560</name>
</gene>
<sequence>MPTAVTRFPSGREDLRNKACGGKLFLFYSTFRPRITVIFNKLGFMLPGNYDPARCRLQAVGEMQQPARVTWCDYRAAPERKGGDPRENPADQQHRPTLYPLAKNPGVTQPGIEPGYPRWEASSLTAQPPRLLRSKESMRVKCCEYGAALECKGRGKLDIPEKTRRPAASSGTIPTCKNPAATSPGIEPGSALLGYYRNWRVGSICGRAVVWLKRGIRVKSGSAWRYHQRRGFGRRWLKRDDSGRRAVRQHVGRISGDLTDVTLTEVSVGGAEVRVHGVEREGTVSWVHLEETTDLRVQGREARGAIRATLTRTPSASSLLRARRAERNCSLSPTQVTPEEPPEIGALPSCVRLALLTTHEGHLSWFRSPDLLPPPLPSC</sequence>
<name>A0ABQ9G3G0_9NEOP</name>
<evidence type="ECO:0000256" key="1">
    <source>
        <dbReference type="SAM" id="MobiDB-lite"/>
    </source>
</evidence>
<dbReference type="EMBL" id="JARBHB010000017">
    <property type="protein sequence ID" value="KAJ8866036.1"/>
    <property type="molecule type" value="Genomic_DNA"/>
</dbReference>
<comment type="caution">
    <text evidence="2">The sequence shown here is derived from an EMBL/GenBank/DDBJ whole genome shotgun (WGS) entry which is preliminary data.</text>
</comment>
<evidence type="ECO:0000313" key="3">
    <source>
        <dbReference type="Proteomes" id="UP001159363"/>
    </source>
</evidence>
<feature type="region of interest" description="Disordered" evidence="1">
    <location>
        <begin position="78"/>
        <end position="106"/>
    </location>
</feature>
<feature type="region of interest" description="Disordered" evidence="1">
    <location>
        <begin position="162"/>
        <end position="182"/>
    </location>
</feature>
<reference evidence="2 3" key="1">
    <citation type="submission" date="2023-02" db="EMBL/GenBank/DDBJ databases">
        <title>LHISI_Scaffold_Assembly.</title>
        <authorList>
            <person name="Stuart O.P."/>
            <person name="Cleave R."/>
            <person name="Magrath M.J.L."/>
            <person name="Mikheyev A.S."/>
        </authorList>
    </citation>
    <scope>NUCLEOTIDE SEQUENCE [LARGE SCALE GENOMIC DNA]</scope>
    <source>
        <strain evidence="2">Daus_M_001</strain>
        <tissue evidence="2">Leg muscle</tissue>
    </source>
</reference>